<dbReference type="GO" id="GO:0043531">
    <property type="term" value="F:ADP binding"/>
    <property type="evidence" value="ECO:0007669"/>
    <property type="project" value="TreeGrafter"/>
</dbReference>
<dbReference type="PRINTS" id="PR00477">
    <property type="entry name" value="PHGLYCKINASE"/>
</dbReference>
<dbReference type="EMBL" id="LJSK01000015">
    <property type="protein sequence ID" value="KPI89863.1"/>
    <property type="molecule type" value="Genomic_DNA"/>
</dbReference>
<dbReference type="InterPro" id="IPR000595">
    <property type="entry name" value="cNMP-bd_dom"/>
</dbReference>
<gene>
    <name evidence="15" type="ORF">ABL78_1032</name>
</gene>
<protein>
    <recommendedName>
        <fullName evidence="4 10">Phosphoglycerate kinase</fullName>
        <ecNumber evidence="4 10">2.7.2.3</ecNumber>
    </recommendedName>
</protein>
<feature type="transmembrane region" description="Helical" evidence="13">
    <location>
        <begin position="853"/>
        <end position="875"/>
    </location>
</feature>
<keyword evidence="7 10" id="KW-0418">Kinase</keyword>
<comment type="caution">
    <text evidence="15">The sequence shown here is derived from an EMBL/GenBank/DDBJ whole genome shotgun (WGS) entry which is preliminary data.</text>
</comment>
<dbReference type="InterPro" id="IPR015824">
    <property type="entry name" value="Phosphoglycerate_kinase_N"/>
</dbReference>
<comment type="pathway">
    <text evidence="10">Carbohydrate degradation; glycolysis; pyruvate from D-glyceraldehyde 3-phosphate: step 2/5.</text>
</comment>
<accession>A0A0N1I801</accession>
<comment type="cofactor">
    <cofactor evidence="2">
        <name>Mg(2+)</name>
        <dbReference type="ChEBI" id="CHEBI:18420"/>
    </cofactor>
</comment>
<evidence type="ECO:0000256" key="8">
    <source>
        <dbReference type="ARBA" id="ARBA00022840"/>
    </source>
</evidence>
<dbReference type="OMA" id="HACGDYL"/>
<dbReference type="InterPro" id="IPR014710">
    <property type="entry name" value="RmlC-like_jellyroll"/>
</dbReference>
<dbReference type="GO" id="GO:0005829">
    <property type="term" value="C:cytosol"/>
    <property type="evidence" value="ECO:0007669"/>
    <property type="project" value="TreeGrafter"/>
</dbReference>
<dbReference type="PROSITE" id="PS50042">
    <property type="entry name" value="CNMP_BINDING_3"/>
    <property type="match status" value="1"/>
</dbReference>
<dbReference type="PANTHER" id="PTHR11406">
    <property type="entry name" value="PHOSPHOGLYCERATE KINASE"/>
    <property type="match status" value="1"/>
</dbReference>
<comment type="subunit">
    <text evidence="11">Monomer.</text>
</comment>
<proteinExistence type="inferred from homology"/>
<comment type="catalytic activity">
    <reaction evidence="1 10">
        <text>(2R)-3-phosphoglycerate + ATP = (2R)-3-phospho-glyceroyl phosphate + ADP</text>
        <dbReference type="Rhea" id="RHEA:14801"/>
        <dbReference type="ChEBI" id="CHEBI:30616"/>
        <dbReference type="ChEBI" id="CHEBI:57604"/>
        <dbReference type="ChEBI" id="CHEBI:58272"/>
        <dbReference type="ChEBI" id="CHEBI:456216"/>
        <dbReference type="EC" id="2.7.2.3"/>
    </reaction>
</comment>
<evidence type="ECO:0000256" key="10">
    <source>
        <dbReference type="RuleBase" id="RU000532"/>
    </source>
</evidence>
<dbReference type="UniPathway" id="UPA00109">
    <property type="reaction ID" value="UER00185"/>
</dbReference>
<evidence type="ECO:0000259" key="14">
    <source>
        <dbReference type="PROSITE" id="PS50042"/>
    </source>
</evidence>
<evidence type="ECO:0000256" key="3">
    <source>
        <dbReference type="ARBA" id="ARBA00008982"/>
    </source>
</evidence>
<feature type="compositionally biased region" description="Low complexity" evidence="12">
    <location>
        <begin position="119"/>
        <end position="130"/>
    </location>
</feature>
<sequence>MALGYLGSKHTVYDIYPVRNKRVLLLVDPQNILNDSADLHATISTISYLLKKAAIVIIGASYGRLPGTTLNLSRKEREAALEAFRREDGLGYTNFFSSLTPAEKVKLLSRVPGLGFTSSPASAPGSHHAPNTGKTSLFGTLTNEQKSTVLRAAYPNQEFISCTTLPFVAALQQHFPGVPITFAPDCMRPPTSQMQPGAILVLENFRFYRNETATVAEERIAMAMVLATEIDLFINDSLGTSHRTLASNVELPKLLLHGAAGLSMERELAFYSKFLSHPSRPLAVMVGGSDIVRKLRLIRSLAERVDRILIAGAVAFPFLVARGAHAGRGYETGEKELRISVAATQMNSSVADREGFMTTRTCSQYAAEILQICEENHVDVVLPIDHLAVADPDFKSYDTKRKERAKVVEVPSPSVPQDKYSVDCGAETLNLFMRSLRGCRTIFWTGMIGWYSKGFCSGTNSFATLLASTDIIAVLAGQHTALAALDLGIADKVFHVSGGGLASLELLMGGSLPGIESLTDVAPPIDPKTYISVNELLRTLPLFSGCNSHQLRTVARKFVRRIHSEGDFLFHRGDRHTRMYVVARGGLVAHCGEDYSSMPSRFIGKGQTVGMYDFITQAQSTETVRAALPDTVTYHLSFIALNDLLNGYPDLAIQLFQNISEPLRLIVNADYYNQQTPAQVAWRNSCRTRVPQPCSIPRTTALWEDILQDAIIAVVLQKLTMRYTPYVPVAPNVEPEALVGTPSVLYGGLLKRLQHHHHLPCSIAMSVLRNFLYHYIIGWVRSPVVATVVSTMAVAPLRVWSYGIMYCDINFKMVLEEAVCGAVVSVAPTTAYRYMLSLQDRCERRRQRPMGQAMQLSLMAVVKALLGVVIFPVIYQRNFIYTQPTASRFWKADAFYAYEMKQLLSVLLRCSVHKCLKMMSLA</sequence>
<dbReference type="GO" id="GO:0005524">
    <property type="term" value="F:ATP binding"/>
    <property type="evidence" value="ECO:0007669"/>
    <property type="project" value="UniProtKB-KW"/>
</dbReference>
<keyword evidence="16" id="KW-1185">Reference proteome</keyword>
<evidence type="ECO:0000256" key="1">
    <source>
        <dbReference type="ARBA" id="ARBA00000642"/>
    </source>
</evidence>
<keyword evidence="9" id="KW-0460">Magnesium</keyword>
<evidence type="ECO:0000256" key="9">
    <source>
        <dbReference type="ARBA" id="ARBA00022842"/>
    </source>
</evidence>
<dbReference type="AlphaFoldDB" id="A0A0N1I801"/>
<evidence type="ECO:0000256" key="11">
    <source>
        <dbReference type="RuleBase" id="RU000696"/>
    </source>
</evidence>
<dbReference type="SUPFAM" id="SSF53748">
    <property type="entry name" value="Phosphoglycerate kinase"/>
    <property type="match status" value="1"/>
</dbReference>
<keyword evidence="5 10" id="KW-0808">Transferase</keyword>
<comment type="similarity">
    <text evidence="3 10">Belongs to the phosphoglycerate kinase family.</text>
</comment>
<dbReference type="Pfam" id="PF00027">
    <property type="entry name" value="cNMP_binding"/>
    <property type="match status" value="1"/>
</dbReference>
<dbReference type="Proteomes" id="UP000038009">
    <property type="component" value="Unassembled WGS sequence"/>
</dbReference>
<dbReference type="Pfam" id="PF00162">
    <property type="entry name" value="PGK"/>
    <property type="match status" value="1"/>
</dbReference>
<keyword evidence="6" id="KW-0547">Nucleotide-binding</keyword>
<dbReference type="Gene3D" id="2.60.120.10">
    <property type="entry name" value="Jelly Rolls"/>
    <property type="match status" value="1"/>
</dbReference>
<dbReference type="InterPro" id="IPR001576">
    <property type="entry name" value="Phosphoglycerate_kinase"/>
</dbReference>
<keyword evidence="8" id="KW-0067">ATP-binding</keyword>
<evidence type="ECO:0000256" key="6">
    <source>
        <dbReference type="ARBA" id="ARBA00022741"/>
    </source>
</evidence>
<keyword evidence="13" id="KW-0812">Transmembrane</keyword>
<dbReference type="CDD" id="cd00038">
    <property type="entry name" value="CAP_ED"/>
    <property type="match status" value="1"/>
</dbReference>
<evidence type="ECO:0000256" key="13">
    <source>
        <dbReference type="SAM" id="Phobius"/>
    </source>
</evidence>
<evidence type="ECO:0000313" key="16">
    <source>
        <dbReference type="Proteomes" id="UP000038009"/>
    </source>
</evidence>
<keyword evidence="13" id="KW-1133">Transmembrane helix</keyword>
<dbReference type="InterPro" id="IPR036043">
    <property type="entry name" value="Phosphoglycerate_kinase_sf"/>
</dbReference>
<dbReference type="EC" id="2.7.2.3" evidence="4 10"/>
<dbReference type="Gene3D" id="3.40.50.1260">
    <property type="entry name" value="Phosphoglycerate kinase, N-terminal domain"/>
    <property type="match status" value="2"/>
</dbReference>
<reference evidence="15 16" key="1">
    <citation type="journal article" date="2015" name="PLoS Pathog.">
        <title>Leptomonas seymouri: Adaptations to the Dixenous Life Cycle Analyzed by Genome Sequencing, Transcriptome Profiling and Co-infection with Leishmania donovani.</title>
        <authorList>
            <person name="Kraeva N."/>
            <person name="Butenko A."/>
            <person name="Hlavacova J."/>
            <person name="Kostygov A."/>
            <person name="Myskova J."/>
            <person name="Grybchuk D."/>
            <person name="Lestinova T."/>
            <person name="Votypka J."/>
            <person name="Volf P."/>
            <person name="Opperdoes F."/>
            <person name="Flegontov P."/>
            <person name="Lukes J."/>
            <person name="Yurchenko V."/>
        </authorList>
    </citation>
    <scope>NUCLEOTIDE SEQUENCE [LARGE SCALE GENOMIC DNA]</scope>
    <source>
        <strain evidence="15 16">ATCC 30220</strain>
    </source>
</reference>
<keyword evidence="13" id="KW-0472">Membrane</keyword>
<dbReference type="InterPro" id="IPR018490">
    <property type="entry name" value="cNMP-bd_dom_sf"/>
</dbReference>
<dbReference type="GO" id="GO:0004618">
    <property type="term" value="F:phosphoglycerate kinase activity"/>
    <property type="evidence" value="ECO:0007669"/>
    <property type="project" value="UniProtKB-EC"/>
</dbReference>
<dbReference type="VEuPathDB" id="TriTrypDB:Lsey_0015_0250"/>
<dbReference type="SUPFAM" id="SSF51206">
    <property type="entry name" value="cAMP-binding domain-like"/>
    <property type="match status" value="1"/>
</dbReference>
<evidence type="ECO:0000313" key="15">
    <source>
        <dbReference type="EMBL" id="KPI89863.1"/>
    </source>
</evidence>
<dbReference type="GO" id="GO:0006096">
    <property type="term" value="P:glycolytic process"/>
    <property type="evidence" value="ECO:0007669"/>
    <property type="project" value="UniProtKB-UniPathway"/>
</dbReference>
<dbReference type="PANTHER" id="PTHR11406:SF23">
    <property type="entry name" value="PHOSPHOGLYCERATE KINASE 1, CHLOROPLASTIC-RELATED"/>
    <property type="match status" value="1"/>
</dbReference>
<name>A0A0N1I801_LEPSE</name>
<dbReference type="SMART" id="SM00100">
    <property type="entry name" value="cNMP"/>
    <property type="match status" value="1"/>
</dbReference>
<evidence type="ECO:0000256" key="4">
    <source>
        <dbReference type="ARBA" id="ARBA00013061"/>
    </source>
</evidence>
<feature type="domain" description="Cyclic nucleotide-binding" evidence="14">
    <location>
        <begin position="542"/>
        <end position="662"/>
    </location>
</feature>
<evidence type="ECO:0000256" key="5">
    <source>
        <dbReference type="ARBA" id="ARBA00022679"/>
    </source>
</evidence>
<dbReference type="GO" id="GO:0006094">
    <property type="term" value="P:gluconeogenesis"/>
    <property type="evidence" value="ECO:0007669"/>
    <property type="project" value="TreeGrafter"/>
</dbReference>
<feature type="region of interest" description="Disordered" evidence="12">
    <location>
        <begin position="119"/>
        <end position="138"/>
    </location>
</feature>
<dbReference type="OrthoDB" id="275353at2759"/>
<evidence type="ECO:0000256" key="7">
    <source>
        <dbReference type="ARBA" id="ARBA00022777"/>
    </source>
</evidence>
<evidence type="ECO:0000256" key="12">
    <source>
        <dbReference type="SAM" id="MobiDB-lite"/>
    </source>
</evidence>
<evidence type="ECO:0000256" key="2">
    <source>
        <dbReference type="ARBA" id="ARBA00001946"/>
    </source>
</evidence>
<organism evidence="15 16">
    <name type="scientific">Leptomonas seymouri</name>
    <dbReference type="NCBI Taxonomy" id="5684"/>
    <lineage>
        <taxon>Eukaryota</taxon>
        <taxon>Discoba</taxon>
        <taxon>Euglenozoa</taxon>
        <taxon>Kinetoplastea</taxon>
        <taxon>Metakinetoplastina</taxon>
        <taxon>Trypanosomatida</taxon>
        <taxon>Trypanosomatidae</taxon>
        <taxon>Leishmaniinae</taxon>
        <taxon>Leptomonas</taxon>
    </lineage>
</organism>